<reference evidence="3" key="1">
    <citation type="submission" date="2017-02" db="UniProtKB">
        <authorList>
            <consortium name="WormBaseParasite"/>
        </authorList>
    </citation>
    <scope>IDENTIFICATION</scope>
</reference>
<protein>
    <submittedName>
        <fullName evidence="3">V-type proton ATPase subunit a</fullName>
    </submittedName>
</protein>
<evidence type="ECO:0000313" key="1">
    <source>
        <dbReference type="EMBL" id="VDO46019.1"/>
    </source>
</evidence>
<gene>
    <name evidence="1" type="ORF">HPLM_LOCUS12555</name>
</gene>
<dbReference type="EMBL" id="UZAF01017902">
    <property type="protein sequence ID" value="VDO46019.1"/>
    <property type="molecule type" value="Genomic_DNA"/>
</dbReference>
<dbReference type="Proteomes" id="UP000268014">
    <property type="component" value="Unassembled WGS sequence"/>
</dbReference>
<evidence type="ECO:0000313" key="3">
    <source>
        <dbReference type="WBParaSite" id="HPLM_0001256301-mRNA-1"/>
    </source>
</evidence>
<accession>A0A0N4WMV0</accession>
<organism evidence="3">
    <name type="scientific">Haemonchus placei</name>
    <name type="common">Barber's pole worm</name>
    <dbReference type="NCBI Taxonomy" id="6290"/>
    <lineage>
        <taxon>Eukaryota</taxon>
        <taxon>Metazoa</taxon>
        <taxon>Ecdysozoa</taxon>
        <taxon>Nematoda</taxon>
        <taxon>Chromadorea</taxon>
        <taxon>Rhabditida</taxon>
        <taxon>Rhabditina</taxon>
        <taxon>Rhabditomorpha</taxon>
        <taxon>Strongyloidea</taxon>
        <taxon>Trichostrongylidae</taxon>
        <taxon>Haemonchus</taxon>
    </lineage>
</organism>
<evidence type="ECO:0000313" key="2">
    <source>
        <dbReference type="Proteomes" id="UP000268014"/>
    </source>
</evidence>
<sequence>MEVKAEAAITTERPNRCRNIPGNFLALRKVTEEKDQRLVFLQEVNNANYELLESLLQGRELEEVKIEDLRQAMERRFQPKMLVQSVNVVRKSRSTHCRKAESKNPVSGSRINGVAVNRLKEELTCCLSGTYDTAESTYTALLIVEVVSR</sequence>
<dbReference type="AlphaFoldDB" id="A0A0N4WMV0"/>
<reference evidence="1 2" key="2">
    <citation type="submission" date="2018-11" db="EMBL/GenBank/DDBJ databases">
        <authorList>
            <consortium name="Pathogen Informatics"/>
        </authorList>
    </citation>
    <scope>NUCLEOTIDE SEQUENCE [LARGE SCALE GENOMIC DNA]</scope>
    <source>
        <strain evidence="1 2">MHpl1</strain>
    </source>
</reference>
<keyword evidence="2" id="KW-1185">Reference proteome</keyword>
<proteinExistence type="predicted"/>
<dbReference type="WBParaSite" id="HPLM_0001256301-mRNA-1">
    <property type="protein sequence ID" value="HPLM_0001256301-mRNA-1"/>
    <property type="gene ID" value="HPLM_0001256301"/>
</dbReference>
<dbReference type="OrthoDB" id="5870516at2759"/>
<name>A0A0N4WMV0_HAEPC</name>